<proteinExistence type="predicted"/>
<dbReference type="Proteomes" id="UP000245119">
    <property type="component" value="Linkage Group LG4"/>
</dbReference>
<evidence type="ECO:0000313" key="2">
    <source>
        <dbReference type="Proteomes" id="UP000245119"/>
    </source>
</evidence>
<dbReference type="STRING" id="400727.A0A2T7PDR0"/>
<dbReference type="AlphaFoldDB" id="A0A2T7PDR0"/>
<organism evidence="1 2">
    <name type="scientific">Pomacea canaliculata</name>
    <name type="common">Golden apple snail</name>
    <dbReference type="NCBI Taxonomy" id="400727"/>
    <lineage>
        <taxon>Eukaryota</taxon>
        <taxon>Metazoa</taxon>
        <taxon>Spiralia</taxon>
        <taxon>Lophotrochozoa</taxon>
        <taxon>Mollusca</taxon>
        <taxon>Gastropoda</taxon>
        <taxon>Caenogastropoda</taxon>
        <taxon>Architaenioglossa</taxon>
        <taxon>Ampullarioidea</taxon>
        <taxon>Ampullariidae</taxon>
        <taxon>Pomacea</taxon>
    </lineage>
</organism>
<dbReference type="PANTHER" id="PTHR33875:SF2">
    <property type="entry name" value="ACR183CP"/>
    <property type="match status" value="1"/>
</dbReference>
<evidence type="ECO:0000313" key="1">
    <source>
        <dbReference type="EMBL" id="PVD31549.1"/>
    </source>
</evidence>
<dbReference type="OrthoDB" id="37297at2759"/>
<accession>A0A2T7PDR0</accession>
<comment type="caution">
    <text evidence="1">The sequence shown here is derived from an EMBL/GenBank/DDBJ whole genome shotgun (WGS) entry which is preliminary data.</text>
</comment>
<gene>
    <name evidence="1" type="ORF">C0Q70_06962</name>
</gene>
<protein>
    <submittedName>
        <fullName evidence="1">Uncharacterized protein</fullName>
    </submittedName>
</protein>
<dbReference type="Gene3D" id="3.40.30.10">
    <property type="entry name" value="Glutaredoxin"/>
    <property type="match status" value="1"/>
</dbReference>
<name>A0A2T7PDR0_POMCA</name>
<sequence length="203" mass="22851">MAVVFMVMTLAGGQVPIPPRHAGFVYRCGHNNAPIHFDLYIDLTCSDSLVAFPTVRKVADHYGPDKLRLTTFLFALPYHRNAYATTKVTGAHAVDIITRGNLTYTWFATVFNNIASLTDSATRNLTDIDVLNRLVSLASAIGVPDVQFRQQIVSNLVSSLARNGWKYACTHPVFTFLEKRNKRADTSSQFEEKNERTKKREKR</sequence>
<dbReference type="PANTHER" id="PTHR33875">
    <property type="entry name" value="OS09G0542200 PROTEIN"/>
    <property type="match status" value="1"/>
</dbReference>
<reference evidence="1 2" key="1">
    <citation type="submission" date="2018-04" db="EMBL/GenBank/DDBJ databases">
        <title>The genome of golden apple snail Pomacea canaliculata provides insight into stress tolerance and invasive adaptation.</title>
        <authorList>
            <person name="Liu C."/>
            <person name="Liu B."/>
            <person name="Ren Y."/>
            <person name="Zhang Y."/>
            <person name="Wang H."/>
            <person name="Li S."/>
            <person name="Jiang F."/>
            <person name="Yin L."/>
            <person name="Zhang G."/>
            <person name="Qian W."/>
            <person name="Fan W."/>
        </authorList>
    </citation>
    <scope>NUCLEOTIDE SEQUENCE [LARGE SCALE GENOMIC DNA]</scope>
    <source>
        <strain evidence="1">SZHN2017</strain>
        <tissue evidence="1">Muscle</tissue>
    </source>
</reference>
<dbReference type="EMBL" id="PZQS01000004">
    <property type="protein sequence ID" value="PVD31549.1"/>
    <property type="molecule type" value="Genomic_DNA"/>
</dbReference>
<keyword evidence="2" id="KW-1185">Reference proteome</keyword>